<dbReference type="AlphaFoldDB" id="A0A8T0AZ35"/>
<sequence>MKKITLSFLTWYLLADFVPCAISATLPVKSDRETKLKKREPCVIEWSLQDSLELLAQQENKNMGMLFSQSRSVPVATAGDEDVTSINIPPLRPMEKAI</sequence>
<feature type="chain" id="PRO_5035947730" evidence="1">
    <location>
        <begin position="24"/>
        <end position="98"/>
    </location>
</feature>
<evidence type="ECO:0000256" key="1">
    <source>
        <dbReference type="SAM" id="SignalP"/>
    </source>
</evidence>
<feature type="signal peptide" evidence="1">
    <location>
        <begin position="1"/>
        <end position="23"/>
    </location>
</feature>
<evidence type="ECO:0000313" key="3">
    <source>
        <dbReference type="Proteomes" id="UP000606274"/>
    </source>
</evidence>
<protein>
    <submittedName>
        <fullName evidence="2">Uncharacterized protein</fullName>
    </submittedName>
</protein>
<dbReference type="EMBL" id="JABFDY010000013">
    <property type="protein sequence ID" value="KAF7698950.1"/>
    <property type="molecule type" value="Genomic_DNA"/>
</dbReference>
<keyword evidence="1" id="KW-0732">Signal</keyword>
<proteinExistence type="predicted"/>
<name>A0A8T0AZ35_SILME</name>
<dbReference type="Proteomes" id="UP000606274">
    <property type="component" value="Unassembled WGS sequence"/>
</dbReference>
<accession>A0A8T0AZ35</accession>
<comment type="caution">
    <text evidence="2">The sequence shown here is derived from an EMBL/GenBank/DDBJ whole genome shotgun (WGS) entry which is preliminary data.</text>
</comment>
<evidence type="ECO:0000313" key="2">
    <source>
        <dbReference type="EMBL" id="KAF7698950.1"/>
    </source>
</evidence>
<keyword evidence="3" id="KW-1185">Reference proteome</keyword>
<reference evidence="2" key="1">
    <citation type="submission" date="2020-08" db="EMBL/GenBank/DDBJ databases">
        <title>Chromosome-level assembly of Southern catfish (Silurus meridionalis) provides insights into visual adaptation to the nocturnal and benthic lifestyles.</title>
        <authorList>
            <person name="Zhang Y."/>
            <person name="Wang D."/>
            <person name="Peng Z."/>
        </authorList>
    </citation>
    <scope>NUCLEOTIDE SEQUENCE</scope>
    <source>
        <strain evidence="2">SWU-2019-XX</strain>
        <tissue evidence="2">Muscle</tissue>
    </source>
</reference>
<organism evidence="2 3">
    <name type="scientific">Silurus meridionalis</name>
    <name type="common">Southern catfish</name>
    <name type="synonym">Silurus soldatovi meridionalis</name>
    <dbReference type="NCBI Taxonomy" id="175797"/>
    <lineage>
        <taxon>Eukaryota</taxon>
        <taxon>Metazoa</taxon>
        <taxon>Chordata</taxon>
        <taxon>Craniata</taxon>
        <taxon>Vertebrata</taxon>
        <taxon>Euteleostomi</taxon>
        <taxon>Actinopterygii</taxon>
        <taxon>Neopterygii</taxon>
        <taxon>Teleostei</taxon>
        <taxon>Ostariophysi</taxon>
        <taxon>Siluriformes</taxon>
        <taxon>Siluridae</taxon>
        <taxon>Silurus</taxon>
    </lineage>
</organism>
<gene>
    <name evidence="2" type="ORF">HF521_003692</name>
</gene>